<dbReference type="InterPro" id="IPR051681">
    <property type="entry name" value="Ser/Thr_Kinases-Pseudokinases"/>
</dbReference>
<dbReference type="GO" id="GO:0005524">
    <property type="term" value="F:ATP binding"/>
    <property type="evidence" value="ECO:0007669"/>
    <property type="project" value="InterPro"/>
</dbReference>
<keyword evidence="2" id="KW-0808">Transferase</keyword>
<dbReference type="Pfam" id="PF07714">
    <property type="entry name" value="PK_Tyr_Ser-Thr"/>
    <property type="match status" value="1"/>
</dbReference>
<dbReference type="PROSITE" id="PS50011">
    <property type="entry name" value="PROTEIN_KINASE_DOM"/>
    <property type="match status" value="1"/>
</dbReference>
<dbReference type="Proteomes" id="UP000736335">
    <property type="component" value="Unassembled WGS sequence"/>
</dbReference>
<dbReference type="PANTHER" id="PTHR44329:SF214">
    <property type="entry name" value="PROTEIN KINASE DOMAIN-CONTAINING PROTEIN"/>
    <property type="match status" value="1"/>
</dbReference>
<dbReference type="InterPro" id="IPR011009">
    <property type="entry name" value="Kinase-like_dom_sf"/>
</dbReference>
<dbReference type="GO" id="GO:0004674">
    <property type="term" value="F:protein serine/threonine kinase activity"/>
    <property type="evidence" value="ECO:0007669"/>
    <property type="project" value="TreeGrafter"/>
</dbReference>
<evidence type="ECO:0000313" key="3">
    <source>
        <dbReference type="Proteomes" id="UP000736335"/>
    </source>
</evidence>
<sequence length="262" mass="29107">MPFSGGPHCAVWKGRWKKGSGEGIGGEQIGGEGVGGEQVILKVLRLTKAPEKMRKKLENALPGWAGLRHQNILPFYGTIESAQRLFMVFPWRENGNLLSYVKNKPQSDKILLLRGSAAGLSYLHSKGIIHGSVKCNNILVSQEICDFGIATIMEERNENTATMTVPSAAVIRYAAPELIENNDFSATMQSDTYSFAMLILECITENVPFSNITRDAAVIYARISKRQCPPRPDGPEERNRVSDGLWDLMKRCWSVKPDNRPT</sequence>
<proteinExistence type="predicted"/>
<dbReference type="PANTHER" id="PTHR44329">
    <property type="entry name" value="SERINE/THREONINE-PROTEIN KINASE TNNI3K-RELATED"/>
    <property type="match status" value="1"/>
</dbReference>
<evidence type="ECO:0000313" key="2">
    <source>
        <dbReference type="EMBL" id="KAF9783714.1"/>
    </source>
</evidence>
<dbReference type="InterPro" id="IPR000719">
    <property type="entry name" value="Prot_kinase_dom"/>
</dbReference>
<feature type="domain" description="Protein kinase" evidence="1">
    <location>
        <begin position="1"/>
        <end position="262"/>
    </location>
</feature>
<accession>A0A9P6HEP7</accession>
<evidence type="ECO:0000259" key="1">
    <source>
        <dbReference type="PROSITE" id="PS50011"/>
    </source>
</evidence>
<dbReference type="PIRSF" id="PIRSF000654">
    <property type="entry name" value="Integrin-linked_kinase"/>
    <property type="match status" value="1"/>
</dbReference>
<comment type="caution">
    <text evidence="2">The sequence shown here is derived from an EMBL/GenBank/DDBJ whole genome shotgun (WGS) entry which is preliminary data.</text>
</comment>
<dbReference type="Gene3D" id="1.10.510.10">
    <property type="entry name" value="Transferase(Phosphotransferase) domain 1"/>
    <property type="match status" value="1"/>
</dbReference>
<protein>
    <submittedName>
        <fullName evidence="2">Kinase-like domain-containing protein</fullName>
    </submittedName>
</protein>
<dbReference type="InterPro" id="IPR001245">
    <property type="entry name" value="Ser-Thr/Tyr_kinase_cat_dom"/>
</dbReference>
<organism evidence="2 3">
    <name type="scientific">Thelephora terrestris</name>
    <dbReference type="NCBI Taxonomy" id="56493"/>
    <lineage>
        <taxon>Eukaryota</taxon>
        <taxon>Fungi</taxon>
        <taxon>Dikarya</taxon>
        <taxon>Basidiomycota</taxon>
        <taxon>Agaricomycotina</taxon>
        <taxon>Agaricomycetes</taxon>
        <taxon>Thelephorales</taxon>
        <taxon>Thelephoraceae</taxon>
        <taxon>Thelephora</taxon>
    </lineage>
</organism>
<dbReference type="EMBL" id="WIUZ02000009">
    <property type="protein sequence ID" value="KAF9783714.1"/>
    <property type="molecule type" value="Genomic_DNA"/>
</dbReference>
<dbReference type="SUPFAM" id="SSF56112">
    <property type="entry name" value="Protein kinase-like (PK-like)"/>
    <property type="match status" value="1"/>
</dbReference>
<dbReference type="AlphaFoldDB" id="A0A9P6HEP7"/>
<keyword evidence="2" id="KW-0418">Kinase</keyword>
<reference evidence="2" key="1">
    <citation type="journal article" date="2020" name="Nat. Commun.">
        <title>Large-scale genome sequencing of mycorrhizal fungi provides insights into the early evolution of symbiotic traits.</title>
        <authorList>
            <person name="Miyauchi S."/>
            <person name="Kiss E."/>
            <person name="Kuo A."/>
            <person name="Drula E."/>
            <person name="Kohler A."/>
            <person name="Sanchez-Garcia M."/>
            <person name="Morin E."/>
            <person name="Andreopoulos B."/>
            <person name="Barry K.W."/>
            <person name="Bonito G."/>
            <person name="Buee M."/>
            <person name="Carver A."/>
            <person name="Chen C."/>
            <person name="Cichocki N."/>
            <person name="Clum A."/>
            <person name="Culley D."/>
            <person name="Crous P.W."/>
            <person name="Fauchery L."/>
            <person name="Girlanda M."/>
            <person name="Hayes R.D."/>
            <person name="Keri Z."/>
            <person name="LaButti K."/>
            <person name="Lipzen A."/>
            <person name="Lombard V."/>
            <person name="Magnuson J."/>
            <person name="Maillard F."/>
            <person name="Murat C."/>
            <person name="Nolan M."/>
            <person name="Ohm R.A."/>
            <person name="Pangilinan J."/>
            <person name="Pereira M.F."/>
            <person name="Perotto S."/>
            <person name="Peter M."/>
            <person name="Pfister S."/>
            <person name="Riley R."/>
            <person name="Sitrit Y."/>
            <person name="Stielow J.B."/>
            <person name="Szollosi G."/>
            <person name="Zifcakova L."/>
            <person name="Stursova M."/>
            <person name="Spatafora J.W."/>
            <person name="Tedersoo L."/>
            <person name="Vaario L.M."/>
            <person name="Yamada A."/>
            <person name="Yan M."/>
            <person name="Wang P."/>
            <person name="Xu J."/>
            <person name="Bruns T."/>
            <person name="Baldrian P."/>
            <person name="Vilgalys R."/>
            <person name="Dunand C."/>
            <person name="Henrissat B."/>
            <person name="Grigoriev I.V."/>
            <person name="Hibbett D."/>
            <person name="Nagy L.G."/>
            <person name="Martin F.M."/>
        </authorList>
    </citation>
    <scope>NUCLEOTIDE SEQUENCE</scope>
    <source>
        <strain evidence="2">UH-Tt-Lm1</strain>
    </source>
</reference>
<gene>
    <name evidence="2" type="ORF">BJ322DRAFT_875164</name>
</gene>
<reference evidence="2" key="2">
    <citation type="submission" date="2020-11" db="EMBL/GenBank/DDBJ databases">
        <authorList>
            <consortium name="DOE Joint Genome Institute"/>
            <person name="Kuo A."/>
            <person name="Miyauchi S."/>
            <person name="Kiss E."/>
            <person name="Drula E."/>
            <person name="Kohler A."/>
            <person name="Sanchez-Garcia M."/>
            <person name="Andreopoulos B."/>
            <person name="Barry K.W."/>
            <person name="Bonito G."/>
            <person name="Buee M."/>
            <person name="Carver A."/>
            <person name="Chen C."/>
            <person name="Cichocki N."/>
            <person name="Clum A."/>
            <person name="Culley D."/>
            <person name="Crous P.W."/>
            <person name="Fauchery L."/>
            <person name="Girlanda M."/>
            <person name="Hayes R."/>
            <person name="Keri Z."/>
            <person name="Labutti K."/>
            <person name="Lipzen A."/>
            <person name="Lombard V."/>
            <person name="Magnuson J."/>
            <person name="Maillard F."/>
            <person name="Morin E."/>
            <person name="Murat C."/>
            <person name="Nolan M."/>
            <person name="Ohm R."/>
            <person name="Pangilinan J."/>
            <person name="Pereira M."/>
            <person name="Perotto S."/>
            <person name="Peter M."/>
            <person name="Riley R."/>
            <person name="Sitrit Y."/>
            <person name="Stielow B."/>
            <person name="Szollosi G."/>
            <person name="Zifcakova L."/>
            <person name="Stursova M."/>
            <person name="Spatafora J.W."/>
            <person name="Tedersoo L."/>
            <person name="Vaario L.-M."/>
            <person name="Yamada A."/>
            <person name="Yan M."/>
            <person name="Wang P."/>
            <person name="Xu J."/>
            <person name="Bruns T."/>
            <person name="Baldrian P."/>
            <person name="Vilgalys R."/>
            <person name="Henrissat B."/>
            <person name="Grigoriev I.V."/>
            <person name="Hibbett D."/>
            <person name="Nagy L.G."/>
            <person name="Martin F.M."/>
        </authorList>
    </citation>
    <scope>NUCLEOTIDE SEQUENCE</scope>
    <source>
        <strain evidence="2">UH-Tt-Lm1</strain>
    </source>
</reference>
<name>A0A9P6HEP7_9AGAM</name>
<dbReference type="OrthoDB" id="346907at2759"/>
<keyword evidence="3" id="KW-1185">Reference proteome</keyword>